<dbReference type="Proteomes" id="UP000234748">
    <property type="component" value="Unassembled WGS sequence"/>
</dbReference>
<dbReference type="OrthoDB" id="7944398at2"/>
<comment type="caution">
    <text evidence="1">The sequence shown here is derived from an EMBL/GenBank/DDBJ whole genome shotgun (WGS) entry which is preliminary data.</text>
</comment>
<sequence>MQDIKVKGFSWAGDEAPFLDNPHVVEHEGFMIGRYGGNLKAGGTKNEDGCLTWSSSQGNWEFAAILDGHNSSESVQLVLGTLQQEKELIFQALSQPLNRCFNVLESAILKIFQNPGFLKRCRTVRGETNCLLTARKDKYLWWFSIGDNLLYLFHHELSEFGQHELIQRSFYEWVGFVNTFELEVPCYSTGRKELRKGKNHILLATDGLVECPGEPYRDSKAVKAVFSRHAFPKDGMQELLDTVHKNQGTDSATIVSWFADIDQAASYASDQFKIKSV</sequence>
<name>A0A2N5M1L7_9BACI</name>
<dbReference type="Gene3D" id="3.60.40.10">
    <property type="entry name" value="PPM-type phosphatase domain"/>
    <property type="match status" value="1"/>
</dbReference>
<proteinExistence type="predicted"/>
<evidence type="ECO:0000313" key="1">
    <source>
        <dbReference type="EMBL" id="PLT28250.1"/>
    </source>
</evidence>
<dbReference type="RefSeq" id="WP_101644916.1">
    <property type="nucleotide sequence ID" value="NZ_PGUY01000062.1"/>
</dbReference>
<reference evidence="1 2" key="1">
    <citation type="submission" date="2017-11" db="EMBL/GenBank/DDBJ databases">
        <title>Comparitive Functional Genomics of Dry Heat Resistant strains isolated from the Viking Spacecraft.</title>
        <authorList>
            <person name="Seuylemezian A."/>
            <person name="Cooper K."/>
            <person name="Vaishampayan P."/>
        </authorList>
    </citation>
    <scope>NUCLEOTIDE SEQUENCE [LARGE SCALE GENOMIC DNA]</scope>
    <source>
        <strain evidence="1 2">V1-29</strain>
    </source>
</reference>
<keyword evidence="2" id="KW-1185">Reference proteome</keyword>
<gene>
    <name evidence="1" type="ORF">CUU66_18685</name>
</gene>
<protein>
    <submittedName>
        <fullName evidence="1">Protein phosphatase</fullName>
    </submittedName>
</protein>
<dbReference type="EMBL" id="PGUY01000062">
    <property type="protein sequence ID" value="PLT28250.1"/>
    <property type="molecule type" value="Genomic_DNA"/>
</dbReference>
<dbReference type="SUPFAM" id="SSF81606">
    <property type="entry name" value="PP2C-like"/>
    <property type="match status" value="1"/>
</dbReference>
<organism evidence="1 2">
    <name type="scientific">Peribacillus deserti</name>
    <dbReference type="NCBI Taxonomy" id="673318"/>
    <lineage>
        <taxon>Bacteria</taxon>
        <taxon>Bacillati</taxon>
        <taxon>Bacillota</taxon>
        <taxon>Bacilli</taxon>
        <taxon>Bacillales</taxon>
        <taxon>Bacillaceae</taxon>
        <taxon>Peribacillus</taxon>
    </lineage>
</organism>
<accession>A0A2N5M1L7</accession>
<evidence type="ECO:0000313" key="2">
    <source>
        <dbReference type="Proteomes" id="UP000234748"/>
    </source>
</evidence>
<dbReference type="InterPro" id="IPR036457">
    <property type="entry name" value="PPM-type-like_dom_sf"/>
</dbReference>
<dbReference type="AlphaFoldDB" id="A0A2N5M1L7"/>